<gene>
    <name evidence="2" type="ORF">MONAX_5E030304</name>
</gene>
<keyword evidence="3" id="KW-1185">Reference proteome</keyword>
<sequence length="178" mass="19235">GGAVPSEPSFSPLRQQQSLQPCPAHRRCSPRIWLHLQPHCVPYFPNDCALSLSFIQAPVLWSGDLGTDSLIFPDPFGGHAPGNWRLRPWVSPLVVRGFGDRESPLLPSTPTDTSTPLALGELGVGSLLCFPRPPQSRPRSFTESPPWSQLATGMTVTVSMGSQQDGREDDHGGSLSSL</sequence>
<proteinExistence type="predicted"/>
<evidence type="ECO:0000256" key="1">
    <source>
        <dbReference type="SAM" id="MobiDB-lite"/>
    </source>
</evidence>
<organism evidence="2 3">
    <name type="scientific">Marmota monax</name>
    <name type="common">Woodchuck</name>
    <dbReference type="NCBI Taxonomy" id="9995"/>
    <lineage>
        <taxon>Eukaryota</taxon>
        <taxon>Metazoa</taxon>
        <taxon>Chordata</taxon>
        <taxon>Craniata</taxon>
        <taxon>Vertebrata</taxon>
        <taxon>Euteleostomi</taxon>
        <taxon>Mammalia</taxon>
        <taxon>Eutheria</taxon>
        <taxon>Euarchontoglires</taxon>
        <taxon>Glires</taxon>
        <taxon>Rodentia</taxon>
        <taxon>Sciuromorpha</taxon>
        <taxon>Sciuridae</taxon>
        <taxon>Xerinae</taxon>
        <taxon>Marmotini</taxon>
        <taxon>Marmota</taxon>
    </lineage>
</organism>
<protein>
    <submittedName>
        <fullName evidence="2">Uncharacterized protein</fullName>
    </submittedName>
</protein>
<evidence type="ECO:0000313" key="3">
    <source>
        <dbReference type="Proteomes" id="UP000335636"/>
    </source>
</evidence>
<reference evidence="2" key="1">
    <citation type="submission" date="2019-04" db="EMBL/GenBank/DDBJ databases">
        <authorList>
            <person name="Alioto T."/>
            <person name="Alioto T."/>
        </authorList>
    </citation>
    <scope>NUCLEOTIDE SEQUENCE [LARGE SCALE GENOMIC DNA]</scope>
</reference>
<comment type="caution">
    <text evidence="2">The sequence shown here is derived from an EMBL/GenBank/DDBJ whole genome shotgun (WGS) entry which is preliminary data.</text>
</comment>
<accession>A0A5E4DBP9</accession>
<feature type="region of interest" description="Disordered" evidence="1">
    <location>
        <begin position="154"/>
        <end position="178"/>
    </location>
</feature>
<evidence type="ECO:0000313" key="2">
    <source>
        <dbReference type="EMBL" id="VTJ90219.1"/>
    </source>
</evidence>
<feature type="non-terminal residue" evidence="2">
    <location>
        <position position="1"/>
    </location>
</feature>
<dbReference type="AlphaFoldDB" id="A0A5E4DBP9"/>
<dbReference type="EMBL" id="CABDUW010004263">
    <property type="protein sequence ID" value="VTJ90219.1"/>
    <property type="molecule type" value="Genomic_DNA"/>
</dbReference>
<feature type="compositionally biased region" description="Polar residues" evidence="1">
    <location>
        <begin position="154"/>
        <end position="164"/>
    </location>
</feature>
<name>A0A5E4DBP9_MARMO</name>
<dbReference type="Proteomes" id="UP000335636">
    <property type="component" value="Unassembled WGS sequence"/>
</dbReference>